<name>A0A376VQQ7_ECOLX</name>
<accession>A0A376VQQ7</accession>
<evidence type="ECO:0000313" key="2">
    <source>
        <dbReference type="Proteomes" id="UP000254495"/>
    </source>
</evidence>
<organism evidence="1 2">
    <name type="scientific">Escherichia coli</name>
    <dbReference type="NCBI Taxonomy" id="562"/>
    <lineage>
        <taxon>Bacteria</taxon>
        <taxon>Pseudomonadati</taxon>
        <taxon>Pseudomonadota</taxon>
        <taxon>Gammaproteobacteria</taxon>
        <taxon>Enterobacterales</taxon>
        <taxon>Enterobacteriaceae</taxon>
        <taxon>Escherichia</taxon>
    </lineage>
</organism>
<dbReference type="EMBL" id="UGCU01000001">
    <property type="protein sequence ID" value="STJ14212.1"/>
    <property type="molecule type" value="Genomic_DNA"/>
</dbReference>
<proteinExistence type="predicted"/>
<evidence type="ECO:0000313" key="1">
    <source>
        <dbReference type="EMBL" id="STJ14212.1"/>
    </source>
</evidence>
<dbReference type="AlphaFoldDB" id="A0A376VQQ7"/>
<reference evidence="1 2" key="1">
    <citation type="submission" date="2018-06" db="EMBL/GenBank/DDBJ databases">
        <authorList>
            <consortium name="Pathogen Informatics"/>
            <person name="Doyle S."/>
        </authorList>
    </citation>
    <scope>NUCLEOTIDE SEQUENCE [LARGE SCALE GENOMIC DNA]</scope>
    <source>
        <strain evidence="1 2">NCTC9077</strain>
    </source>
</reference>
<dbReference type="Proteomes" id="UP000254495">
    <property type="component" value="Unassembled WGS sequence"/>
</dbReference>
<gene>
    <name evidence="1" type="ORF">NCTC9077_06051</name>
</gene>
<protein>
    <submittedName>
        <fullName evidence="1">Uncharacterized protein</fullName>
    </submittedName>
</protein>
<sequence>MPFQNFTVSLISGVLRQAMIQIWLVSMVQHVHNVCTTNACRIVQTRIVVTASFQLRHALARQRFHRLFRTEVNRARWAGLHAGRFLPNHHAVNAQRTFVDAVVFRVEARNVERTARNAITAADALLGLEVDDTVGITE</sequence>